<keyword evidence="2" id="KW-0472">Membrane</keyword>
<name>A0A9P0A3M9_BEMTA</name>
<dbReference type="Proteomes" id="UP001152759">
    <property type="component" value="Chromosome 10"/>
</dbReference>
<dbReference type="InterPro" id="IPR051023">
    <property type="entry name" value="PP2A_Regulatory_Subunit_A"/>
</dbReference>
<protein>
    <submittedName>
        <fullName evidence="3">Uncharacterized protein</fullName>
    </submittedName>
</protein>
<dbReference type="Gene3D" id="1.25.10.10">
    <property type="entry name" value="Leucine-rich Repeat Variant"/>
    <property type="match status" value="2"/>
</dbReference>
<dbReference type="GO" id="GO:0005737">
    <property type="term" value="C:cytoplasm"/>
    <property type="evidence" value="ECO:0007669"/>
    <property type="project" value="TreeGrafter"/>
</dbReference>
<organism evidence="3 4">
    <name type="scientific">Bemisia tabaci</name>
    <name type="common">Sweetpotato whitefly</name>
    <name type="synonym">Aleurodes tabaci</name>
    <dbReference type="NCBI Taxonomy" id="7038"/>
    <lineage>
        <taxon>Eukaryota</taxon>
        <taxon>Metazoa</taxon>
        <taxon>Ecdysozoa</taxon>
        <taxon>Arthropoda</taxon>
        <taxon>Hexapoda</taxon>
        <taxon>Insecta</taxon>
        <taxon>Pterygota</taxon>
        <taxon>Neoptera</taxon>
        <taxon>Paraneoptera</taxon>
        <taxon>Hemiptera</taxon>
        <taxon>Sternorrhyncha</taxon>
        <taxon>Aleyrodoidea</taxon>
        <taxon>Aleyrodidae</taxon>
        <taxon>Aleyrodinae</taxon>
        <taxon>Bemisia</taxon>
    </lineage>
</organism>
<dbReference type="PANTHER" id="PTHR10648:SF1">
    <property type="entry name" value="SERINE_THREONINE-PROTEIN PHOSPHATASE 4 REGULATORY SUBUNIT 1"/>
    <property type="match status" value="1"/>
</dbReference>
<keyword evidence="2" id="KW-0812">Transmembrane</keyword>
<reference evidence="3" key="1">
    <citation type="submission" date="2021-12" db="EMBL/GenBank/DDBJ databases">
        <authorList>
            <person name="King R."/>
        </authorList>
    </citation>
    <scope>NUCLEOTIDE SEQUENCE</scope>
</reference>
<feature type="transmembrane region" description="Helical" evidence="2">
    <location>
        <begin position="615"/>
        <end position="639"/>
    </location>
</feature>
<evidence type="ECO:0000256" key="2">
    <source>
        <dbReference type="SAM" id="Phobius"/>
    </source>
</evidence>
<dbReference type="InterPro" id="IPR016024">
    <property type="entry name" value="ARM-type_fold"/>
</dbReference>
<dbReference type="InterPro" id="IPR011989">
    <property type="entry name" value="ARM-like"/>
</dbReference>
<evidence type="ECO:0000256" key="1">
    <source>
        <dbReference type="ARBA" id="ARBA00022737"/>
    </source>
</evidence>
<evidence type="ECO:0000313" key="3">
    <source>
        <dbReference type="EMBL" id="CAH0382715.1"/>
    </source>
</evidence>
<dbReference type="AlphaFoldDB" id="A0A9P0A3M9"/>
<dbReference type="PANTHER" id="PTHR10648">
    <property type="entry name" value="SERINE/THREONINE-PROTEIN PHOSPHATASE PP2A 65 KDA REGULATORY SUBUNIT"/>
    <property type="match status" value="1"/>
</dbReference>
<dbReference type="SUPFAM" id="SSF48371">
    <property type="entry name" value="ARM repeat"/>
    <property type="match status" value="1"/>
</dbReference>
<accession>A0A9P0A3M9</accession>
<dbReference type="GO" id="GO:0019888">
    <property type="term" value="F:protein phosphatase regulator activity"/>
    <property type="evidence" value="ECO:0007669"/>
    <property type="project" value="TreeGrafter"/>
</dbReference>
<keyword evidence="4" id="KW-1185">Reference proteome</keyword>
<gene>
    <name evidence="3" type="ORF">BEMITA_LOCUS2221</name>
</gene>
<evidence type="ECO:0000313" key="4">
    <source>
        <dbReference type="Proteomes" id="UP001152759"/>
    </source>
</evidence>
<keyword evidence="2" id="KW-1133">Transmembrane helix</keyword>
<sequence>GNGCGGANVVLKWLNWPWPFSLCPDFVQVAIELLDYCLKAADPGGCGNGSDVGAKLRSDSVTSQCWLYGKKKEKEEDKWFSVIVLSLDEAWTKIRHDPNLKTQLPKLTLTFLNFLFNSDWKLSEAVVTLKKVLDDESSKEIDKEQFAVMFCQKLDRWVECYTETQSKLEEDNLLGVIRLMTKLACIFSSEIAEKHFLPRYISFTTHKTYEVRRLCVYKIHEMAYAISESAVETQLLPAFLRLCHDKDSKVRAPCLLGIVALSSKLPMKLRITVLAPVYYRLLDRQNALDNMNLFAAYFPTFCPFITTLAHTPIASLELNQNCDVVLSYLNNSEFGFEMNFSLTSYNKGGIWRFHENNTSCFSTKDSDESPPSKNIEDPFGFNELIQHEEEFKSFQYWREPIDDCFVHPEVIDIMKDKWADNVGSMEDFWNRLNSEETRKSIAKKPLKSASISVGSPLEIYDEEKSKELSMLVSSKLVKAYLPQQRLRWAMNTTACDSLAIYLPPVAFTIGPKNWHLLKSAFNLLAAHEDWKIRAAISTIIHELALMLSKEQTEEDLLPVFKSIMEDLEPVRIGTLSHMASFLGSLNSSARMTFLTRFPDFLCPDFRLREVLVDQLVPVVSLFSACDILTFILPVVILVLQDKIAAVRQKAINLACELSMQVLSYDSKLCGNVLKKFVEHLAMSTEWRHRQTFANLAAPLCINRAAGMNSLSSTVFPQLFNLCNDKVVNVRIATARTLRDINNTSDLRDVVPTREIRRSLRLLAQVDEDPDVRELSLFDWS</sequence>
<dbReference type="EMBL" id="OU963871">
    <property type="protein sequence ID" value="CAH0382715.1"/>
    <property type="molecule type" value="Genomic_DNA"/>
</dbReference>
<keyword evidence="1" id="KW-0677">Repeat</keyword>
<proteinExistence type="predicted"/>
<feature type="non-terminal residue" evidence="3">
    <location>
        <position position="1"/>
    </location>
</feature>